<dbReference type="Gene3D" id="3.30.450.180">
    <property type="match status" value="1"/>
</dbReference>
<dbReference type="Proteomes" id="UP000229438">
    <property type="component" value="Unassembled WGS sequence"/>
</dbReference>
<dbReference type="AlphaFoldDB" id="A0A2M8G5J3"/>
<name>A0A2M8G5J3_UNCKA</name>
<reference evidence="3" key="1">
    <citation type="submission" date="2017-09" db="EMBL/GenBank/DDBJ databases">
        <title>Depth-based differentiation of microbial function through sediment-hosted aquifers and enrichment of novel symbionts in the deep terrestrial subsurface.</title>
        <authorList>
            <person name="Probst A.J."/>
            <person name="Ladd B."/>
            <person name="Jarett J.K."/>
            <person name="Geller-Mcgrath D.E."/>
            <person name="Sieber C.M.K."/>
            <person name="Emerson J.B."/>
            <person name="Anantharaman K."/>
            <person name="Thomas B.C."/>
            <person name="Malmstrom R."/>
            <person name="Stieglmeier M."/>
            <person name="Klingl A."/>
            <person name="Woyke T."/>
            <person name="Ryan C.M."/>
            <person name="Banfield J.F."/>
        </authorList>
    </citation>
    <scope>NUCLEOTIDE SEQUENCE [LARGE SCALE GENOMIC DNA]</scope>
</reference>
<dbReference type="CDD" id="cd00093">
    <property type="entry name" value="HTH_XRE"/>
    <property type="match status" value="1"/>
</dbReference>
<organism evidence="2 3">
    <name type="scientific">candidate division WWE3 bacterium CG_4_8_14_3_um_filter_42_11</name>
    <dbReference type="NCBI Taxonomy" id="1975076"/>
    <lineage>
        <taxon>Bacteria</taxon>
        <taxon>Katanobacteria</taxon>
    </lineage>
</organism>
<dbReference type="PANTHER" id="PTHR35010">
    <property type="entry name" value="BLL4672 PROTEIN-RELATED"/>
    <property type="match status" value="1"/>
</dbReference>
<dbReference type="EMBL" id="PFQS01000127">
    <property type="protein sequence ID" value="PJC68083.1"/>
    <property type="molecule type" value="Genomic_DNA"/>
</dbReference>
<dbReference type="InterPro" id="IPR010982">
    <property type="entry name" value="Lambda_DNA-bd_dom_sf"/>
</dbReference>
<dbReference type="Gene3D" id="1.10.260.40">
    <property type="entry name" value="lambda repressor-like DNA-binding domains"/>
    <property type="match status" value="1"/>
</dbReference>
<gene>
    <name evidence="2" type="ORF">CO015_05320</name>
</gene>
<dbReference type="Pfam" id="PF01381">
    <property type="entry name" value="HTH_3"/>
    <property type="match status" value="1"/>
</dbReference>
<dbReference type="GO" id="GO:0003677">
    <property type="term" value="F:DNA binding"/>
    <property type="evidence" value="ECO:0007669"/>
    <property type="project" value="InterPro"/>
</dbReference>
<dbReference type="SUPFAM" id="SSF47413">
    <property type="entry name" value="lambda repressor-like DNA-binding domains"/>
    <property type="match status" value="1"/>
</dbReference>
<proteinExistence type="predicted"/>
<dbReference type="SMART" id="SM00530">
    <property type="entry name" value="HTH_XRE"/>
    <property type="match status" value="1"/>
</dbReference>
<protein>
    <recommendedName>
        <fullName evidence="1">HTH cro/C1-type domain-containing protein</fullName>
    </recommendedName>
</protein>
<evidence type="ECO:0000313" key="2">
    <source>
        <dbReference type="EMBL" id="PJC68083.1"/>
    </source>
</evidence>
<evidence type="ECO:0000259" key="1">
    <source>
        <dbReference type="PROSITE" id="PS50943"/>
    </source>
</evidence>
<sequence length="250" mass="29367">MSEENHLGHRLKNFREARGFTQQMLELAIDAAFGHISRIESGKINPTKETLLKIADVLKLNSKEIALLLNFQTQKVTPREIMAAVNYLSPYFSKAQNPAYLADDMWFMHAWNKKAEELFQIPKAALESLKGIHELGFIFQSEFPIRKNLSQDEWKKLAQAQLRHFMSDLAINNRTEEEWLKELLKDLENFPDFTKMWQEALQSKRAFLSEDERYLQINVNGKKRRFFISILNIDKFPRFNLVEFVVKGRS</sequence>
<dbReference type="PANTHER" id="PTHR35010:SF4">
    <property type="entry name" value="BLL5781 PROTEIN"/>
    <property type="match status" value="1"/>
</dbReference>
<dbReference type="PROSITE" id="PS50943">
    <property type="entry name" value="HTH_CROC1"/>
    <property type="match status" value="1"/>
</dbReference>
<comment type="caution">
    <text evidence="2">The sequence shown here is derived from an EMBL/GenBank/DDBJ whole genome shotgun (WGS) entry which is preliminary data.</text>
</comment>
<evidence type="ECO:0000313" key="3">
    <source>
        <dbReference type="Proteomes" id="UP000229438"/>
    </source>
</evidence>
<feature type="domain" description="HTH cro/C1-type" evidence="1">
    <location>
        <begin position="11"/>
        <end position="65"/>
    </location>
</feature>
<accession>A0A2M8G5J3</accession>
<dbReference type="InterPro" id="IPR001387">
    <property type="entry name" value="Cro/C1-type_HTH"/>
</dbReference>